<dbReference type="Pfam" id="PF08902">
    <property type="entry name" value="DUF1848"/>
    <property type="match status" value="1"/>
</dbReference>
<evidence type="ECO:0000313" key="1">
    <source>
        <dbReference type="EMBL" id="EHI58449.1"/>
    </source>
</evidence>
<proteinExistence type="predicted"/>
<dbReference type="AlphaFoldDB" id="G5IJ87"/>
<dbReference type="InterPro" id="IPR014998">
    <property type="entry name" value="DUF1848"/>
</dbReference>
<organism evidence="1 2">
    <name type="scientific">Hungatella hathewayi WAL-18680</name>
    <dbReference type="NCBI Taxonomy" id="742737"/>
    <lineage>
        <taxon>Bacteria</taxon>
        <taxon>Bacillati</taxon>
        <taxon>Bacillota</taxon>
        <taxon>Clostridia</taxon>
        <taxon>Lachnospirales</taxon>
        <taxon>Lachnospiraceae</taxon>
        <taxon>Hungatella</taxon>
    </lineage>
</organism>
<dbReference type="RefSeq" id="WP_006781556.1">
    <property type="nucleotide sequence ID" value="NZ_CP040506.1"/>
</dbReference>
<keyword evidence="2" id="KW-1185">Reference proteome</keyword>
<name>G5IJ87_9FIRM</name>
<reference evidence="1 2" key="1">
    <citation type="submission" date="2011-08" db="EMBL/GenBank/DDBJ databases">
        <title>The Genome Sequence of Clostridium hathewayi WAL-18680.</title>
        <authorList>
            <consortium name="The Broad Institute Genome Sequencing Platform"/>
            <person name="Earl A."/>
            <person name="Ward D."/>
            <person name="Feldgarden M."/>
            <person name="Gevers D."/>
            <person name="Finegold S.M."/>
            <person name="Summanen P.H."/>
            <person name="Molitoris D.R."/>
            <person name="Song M."/>
            <person name="Daigneault M."/>
            <person name="Allen-Vercoe E."/>
            <person name="Young S.K."/>
            <person name="Zeng Q."/>
            <person name="Gargeya S."/>
            <person name="Fitzgerald M."/>
            <person name="Haas B."/>
            <person name="Abouelleil A."/>
            <person name="Alvarado L."/>
            <person name="Arachchi H.M."/>
            <person name="Berlin A."/>
            <person name="Brown A."/>
            <person name="Chapman S.B."/>
            <person name="Chen Z."/>
            <person name="Dunbar C."/>
            <person name="Freedman E."/>
            <person name="Gearin G."/>
            <person name="Gellesch M."/>
            <person name="Goldberg J."/>
            <person name="Griggs A."/>
            <person name="Gujja S."/>
            <person name="Heiman D."/>
            <person name="Howarth C."/>
            <person name="Larson L."/>
            <person name="Lui A."/>
            <person name="MacDonald P.J.P."/>
            <person name="Montmayeur A."/>
            <person name="Murphy C."/>
            <person name="Neiman D."/>
            <person name="Pearson M."/>
            <person name="Priest M."/>
            <person name="Roberts A."/>
            <person name="Saif S."/>
            <person name="Shea T."/>
            <person name="Shenoy N."/>
            <person name="Sisk P."/>
            <person name="Stolte C."/>
            <person name="Sykes S."/>
            <person name="Wortman J."/>
            <person name="Nusbaum C."/>
            <person name="Birren B."/>
        </authorList>
    </citation>
    <scope>NUCLEOTIDE SEQUENCE [LARGE SCALE GENOMIC DNA]</scope>
    <source>
        <strain evidence="1 2">WAL-18680</strain>
    </source>
</reference>
<dbReference type="HOGENOM" id="CLU_069130_0_0_9"/>
<protein>
    <recommendedName>
        <fullName evidence="3">DUF1848 domain-containing protein</fullName>
    </recommendedName>
</protein>
<dbReference type="PATRIC" id="fig|742737.3.peg.3544"/>
<evidence type="ECO:0008006" key="3">
    <source>
        <dbReference type="Google" id="ProtNLM"/>
    </source>
</evidence>
<dbReference type="Proteomes" id="UP000005384">
    <property type="component" value="Unassembled WGS sequence"/>
</dbReference>
<comment type="caution">
    <text evidence="1">The sequence shown here is derived from an EMBL/GenBank/DDBJ whole genome shotgun (WGS) entry which is preliminary data.</text>
</comment>
<sequence>MIISASRRTDIPSFYSEWFFQRIKAGFVDVRNPMNAHQISRIDLSPDVVDAIVFWTKNPAPMIDRLGELSGYPFYFQFTLTGYGRDVEANLPDKREQLIPAFQNLSRRIGKERVIWRYDPILLSSRYTVAYHEKAFREIAGCLRGYTEKVVISFLDFYDKTERNLSGLHVTTISDEQMYRLAASIAATAAENGMIVETCAESVDLEPLGIRHGCCIDRRLIERITGSIIKGEKDKNQRKECGCLESVDIGCYNTCMNGCKYCYANFSQEKVLTHRAGYRPESTMLCGEMGPGDRVTHRAVTSLKDYQLRLPLDTDR</sequence>
<dbReference type="EMBL" id="ADLN01000098">
    <property type="protein sequence ID" value="EHI58449.1"/>
    <property type="molecule type" value="Genomic_DNA"/>
</dbReference>
<gene>
    <name evidence="1" type="ORF">HMPREF9473_03565</name>
</gene>
<dbReference type="OrthoDB" id="9771212at2"/>
<evidence type="ECO:0000313" key="2">
    <source>
        <dbReference type="Proteomes" id="UP000005384"/>
    </source>
</evidence>
<accession>G5IJ87</accession>